<dbReference type="AlphaFoldDB" id="A0A0M2NHL1"/>
<comment type="caution">
    <text evidence="3">The sequence shown here is derived from an EMBL/GenBank/DDBJ whole genome shotgun (WGS) entry which is preliminary data.</text>
</comment>
<organism evidence="3 4">
    <name type="scientific">Christensenella hongkongensis</name>
    <dbReference type="NCBI Taxonomy" id="270498"/>
    <lineage>
        <taxon>Bacteria</taxon>
        <taxon>Bacillati</taxon>
        <taxon>Bacillota</taxon>
        <taxon>Clostridia</taxon>
        <taxon>Christensenellales</taxon>
        <taxon>Christensenellaceae</taxon>
        <taxon>Christensenella</taxon>
    </lineage>
</organism>
<feature type="transmembrane region" description="Helical" evidence="1">
    <location>
        <begin position="89"/>
        <end position="111"/>
    </location>
</feature>
<evidence type="ECO:0000256" key="2">
    <source>
        <dbReference type="SAM" id="SignalP"/>
    </source>
</evidence>
<sequence>MFIYALVIAFVFVSLFCICASFAANDQEEKPFQGRTQVAESIFITSDILNPFFSASQSEKDISKLSFQKNILSYFDREEEMQLQKAINIWNVIAVLSLGVILFSFISISYIHKQNEISGDVGISFLH</sequence>
<keyword evidence="1" id="KW-0472">Membrane</keyword>
<dbReference type="EMBL" id="LAYJ01000115">
    <property type="protein sequence ID" value="KKI49922.1"/>
    <property type="molecule type" value="Genomic_DNA"/>
</dbReference>
<accession>A0A0M2NHL1</accession>
<reference evidence="3 4" key="1">
    <citation type="submission" date="2015-04" db="EMBL/GenBank/DDBJ databases">
        <title>Draft genome sequence of bacteremic isolate Catabacter hongkongensis type strain HKU16T.</title>
        <authorList>
            <person name="Lau S.K."/>
            <person name="Teng J.L."/>
            <person name="Huang Y."/>
            <person name="Curreem S.O."/>
            <person name="Tsui S.K."/>
            <person name="Woo P.C."/>
        </authorList>
    </citation>
    <scope>NUCLEOTIDE SEQUENCE [LARGE SCALE GENOMIC DNA]</scope>
    <source>
        <strain evidence="3 4">HKU16</strain>
    </source>
</reference>
<dbReference type="Proteomes" id="UP000034076">
    <property type="component" value="Unassembled WGS sequence"/>
</dbReference>
<evidence type="ECO:0000313" key="4">
    <source>
        <dbReference type="Proteomes" id="UP000034076"/>
    </source>
</evidence>
<feature type="signal peptide" evidence="2">
    <location>
        <begin position="1"/>
        <end position="23"/>
    </location>
</feature>
<gene>
    <name evidence="3" type="ORF">CHK_2538</name>
</gene>
<evidence type="ECO:0000313" key="3">
    <source>
        <dbReference type="EMBL" id="KKI49922.1"/>
    </source>
</evidence>
<dbReference type="STRING" id="270498.CHK_2538"/>
<evidence type="ECO:0000256" key="1">
    <source>
        <dbReference type="SAM" id="Phobius"/>
    </source>
</evidence>
<proteinExistence type="predicted"/>
<feature type="chain" id="PRO_5018309500" evidence="2">
    <location>
        <begin position="24"/>
        <end position="127"/>
    </location>
</feature>
<keyword evidence="4" id="KW-1185">Reference proteome</keyword>
<name>A0A0M2NHL1_9FIRM</name>
<keyword evidence="2" id="KW-0732">Signal</keyword>
<protein>
    <submittedName>
        <fullName evidence="3">Uncharacterized protein</fullName>
    </submittedName>
</protein>
<keyword evidence="1" id="KW-0812">Transmembrane</keyword>
<keyword evidence="1" id="KW-1133">Transmembrane helix</keyword>